<dbReference type="GO" id="GO:0000724">
    <property type="term" value="P:double-strand break repair via homologous recombination"/>
    <property type="evidence" value="ECO:0007669"/>
    <property type="project" value="TreeGrafter"/>
</dbReference>
<evidence type="ECO:0000313" key="14">
    <source>
        <dbReference type="Proteomes" id="UP000823561"/>
    </source>
</evidence>
<evidence type="ECO:0000256" key="1">
    <source>
        <dbReference type="ARBA" id="ARBA00004123"/>
    </source>
</evidence>
<keyword evidence="7" id="KW-0067">ATP-binding</keyword>
<feature type="coiled-coil region" evidence="12">
    <location>
        <begin position="29"/>
        <end position="67"/>
    </location>
</feature>
<evidence type="ECO:0000313" key="13">
    <source>
        <dbReference type="EMBL" id="KAG5278096.1"/>
    </source>
</evidence>
<protein>
    <recommendedName>
        <fullName evidence="15">Structural maintenance of chromosomes protein 6</fullName>
    </recommendedName>
</protein>
<dbReference type="AlphaFoldDB" id="A0AAV6GYM0"/>
<comment type="subcellular location">
    <subcellularLocation>
        <location evidence="2">Chromosome</location>
    </subcellularLocation>
    <subcellularLocation>
        <location evidence="1">Nucleus</location>
    </subcellularLocation>
</comment>
<sequence>MSSAAEEAEPIREKLSKCDQEVEKCKHHKKHYEEKRKAHVNNIQALKNNLQQKEQELQKSVAKASEICPERVEVRRTARSLDVELNRLRTAINTQQGQQGDHELIIREYQEASQKYSTAVRELRSLKQFGEVIAAVGHQRQRAFTRLRSLYSLRCKYYFDMTLAQRGYAGHMNFDHKNKTLSIAVQPGGKNKASLSDMRSLSGGERSFSTVCFVLSLWSDHRVTLPRPGRV</sequence>
<evidence type="ECO:0000256" key="7">
    <source>
        <dbReference type="ARBA" id="ARBA00022840"/>
    </source>
</evidence>
<dbReference type="PANTHER" id="PTHR19306">
    <property type="entry name" value="STRUCTURAL MAINTENANCE OF CHROMOSOMES 5,6 SMC5, SMC6"/>
    <property type="match status" value="1"/>
</dbReference>
<keyword evidence="11" id="KW-0539">Nucleus</keyword>
<keyword evidence="5" id="KW-0547">Nucleotide-binding</keyword>
<keyword evidence="9" id="KW-0233">DNA recombination</keyword>
<keyword evidence="14" id="KW-1185">Reference proteome</keyword>
<dbReference type="GO" id="GO:0003697">
    <property type="term" value="F:single-stranded DNA binding"/>
    <property type="evidence" value="ECO:0007669"/>
    <property type="project" value="TreeGrafter"/>
</dbReference>
<comment type="similarity">
    <text evidence="3">Belongs to the SMC family. SMC6 subfamily.</text>
</comment>
<organism evidence="13 14">
    <name type="scientific">Alosa alosa</name>
    <name type="common">allis shad</name>
    <dbReference type="NCBI Taxonomy" id="278164"/>
    <lineage>
        <taxon>Eukaryota</taxon>
        <taxon>Metazoa</taxon>
        <taxon>Chordata</taxon>
        <taxon>Craniata</taxon>
        <taxon>Vertebrata</taxon>
        <taxon>Euteleostomi</taxon>
        <taxon>Actinopterygii</taxon>
        <taxon>Neopterygii</taxon>
        <taxon>Teleostei</taxon>
        <taxon>Clupei</taxon>
        <taxon>Clupeiformes</taxon>
        <taxon>Clupeoidei</taxon>
        <taxon>Clupeidae</taxon>
        <taxon>Alosa</taxon>
    </lineage>
</organism>
<dbReference type="GO" id="GO:0005524">
    <property type="term" value="F:ATP binding"/>
    <property type="evidence" value="ECO:0007669"/>
    <property type="project" value="UniProtKB-KW"/>
</dbReference>
<evidence type="ECO:0000256" key="2">
    <source>
        <dbReference type="ARBA" id="ARBA00004286"/>
    </source>
</evidence>
<accession>A0AAV6GYM0</accession>
<dbReference type="PANTHER" id="PTHR19306:SF6">
    <property type="entry name" value="STRUCTURAL MAINTENANCE OF CHROMOSOMES PROTEIN 6"/>
    <property type="match status" value="1"/>
</dbReference>
<proteinExistence type="inferred from homology"/>
<dbReference type="GO" id="GO:0030915">
    <property type="term" value="C:Smc5-Smc6 complex"/>
    <property type="evidence" value="ECO:0007669"/>
    <property type="project" value="TreeGrafter"/>
</dbReference>
<dbReference type="InterPro" id="IPR027417">
    <property type="entry name" value="P-loop_NTPase"/>
</dbReference>
<keyword evidence="10" id="KW-0234">DNA repair</keyword>
<evidence type="ECO:0000256" key="4">
    <source>
        <dbReference type="ARBA" id="ARBA00022454"/>
    </source>
</evidence>
<dbReference type="SUPFAM" id="SSF52540">
    <property type="entry name" value="P-loop containing nucleoside triphosphate hydrolases"/>
    <property type="match status" value="1"/>
</dbReference>
<evidence type="ECO:0008006" key="15">
    <source>
        <dbReference type="Google" id="ProtNLM"/>
    </source>
</evidence>
<reference evidence="13" key="1">
    <citation type="submission" date="2020-10" db="EMBL/GenBank/DDBJ databases">
        <title>Chromosome-scale genome assembly of the Allis shad, Alosa alosa.</title>
        <authorList>
            <person name="Margot Z."/>
            <person name="Christophe K."/>
            <person name="Cabau C."/>
            <person name="Louis A."/>
            <person name="Berthelot C."/>
            <person name="Parey E."/>
            <person name="Roest Crollius H."/>
            <person name="Montfort J."/>
            <person name="Robinson-Rechavi M."/>
            <person name="Bucao C."/>
            <person name="Bouchez O."/>
            <person name="Gislard M."/>
            <person name="Lluch J."/>
            <person name="Milhes M."/>
            <person name="Lampietro C."/>
            <person name="Lopez Roques C."/>
            <person name="Donnadieu C."/>
            <person name="Braasch I."/>
            <person name="Desvignes T."/>
            <person name="Postlethwait J."/>
            <person name="Bobe J."/>
            <person name="Guiguen Y."/>
        </authorList>
    </citation>
    <scope>NUCLEOTIDE SEQUENCE</scope>
    <source>
        <strain evidence="13">M-15738</strain>
        <tissue evidence="13">Blood</tissue>
    </source>
</reference>
<keyword evidence="4" id="KW-0158">Chromosome</keyword>
<dbReference type="EMBL" id="JADWDJ010000007">
    <property type="protein sequence ID" value="KAG5278096.1"/>
    <property type="molecule type" value="Genomic_DNA"/>
</dbReference>
<dbReference type="GO" id="GO:0003684">
    <property type="term" value="F:damaged DNA binding"/>
    <property type="evidence" value="ECO:0007669"/>
    <property type="project" value="TreeGrafter"/>
</dbReference>
<evidence type="ECO:0000256" key="12">
    <source>
        <dbReference type="SAM" id="Coils"/>
    </source>
</evidence>
<evidence type="ECO:0000256" key="11">
    <source>
        <dbReference type="ARBA" id="ARBA00023242"/>
    </source>
</evidence>
<name>A0AAV6GYM0_9TELE</name>
<comment type="caution">
    <text evidence="13">The sequence shown here is derived from an EMBL/GenBank/DDBJ whole genome shotgun (WGS) entry which is preliminary data.</text>
</comment>
<keyword evidence="8 12" id="KW-0175">Coiled coil</keyword>
<evidence type="ECO:0000256" key="9">
    <source>
        <dbReference type="ARBA" id="ARBA00023172"/>
    </source>
</evidence>
<dbReference type="GO" id="GO:0005634">
    <property type="term" value="C:nucleus"/>
    <property type="evidence" value="ECO:0007669"/>
    <property type="project" value="UniProtKB-SubCell"/>
</dbReference>
<evidence type="ECO:0000256" key="8">
    <source>
        <dbReference type="ARBA" id="ARBA00023054"/>
    </source>
</evidence>
<keyword evidence="6" id="KW-0227">DNA damage</keyword>
<evidence type="ECO:0000256" key="10">
    <source>
        <dbReference type="ARBA" id="ARBA00023204"/>
    </source>
</evidence>
<evidence type="ECO:0000256" key="3">
    <source>
        <dbReference type="ARBA" id="ARBA00006793"/>
    </source>
</evidence>
<gene>
    <name evidence="13" type="ORF">AALO_G00095140</name>
</gene>
<dbReference type="Proteomes" id="UP000823561">
    <property type="component" value="Chromosome 7"/>
</dbReference>
<dbReference type="Gene3D" id="3.40.50.300">
    <property type="entry name" value="P-loop containing nucleotide triphosphate hydrolases"/>
    <property type="match status" value="1"/>
</dbReference>
<evidence type="ECO:0000256" key="6">
    <source>
        <dbReference type="ARBA" id="ARBA00022763"/>
    </source>
</evidence>
<dbReference type="GO" id="GO:0035861">
    <property type="term" value="C:site of double-strand break"/>
    <property type="evidence" value="ECO:0007669"/>
    <property type="project" value="TreeGrafter"/>
</dbReference>
<evidence type="ECO:0000256" key="5">
    <source>
        <dbReference type="ARBA" id="ARBA00022741"/>
    </source>
</evidence>